<dbReference type="AlphaFoldDB" id="A0A847ETQ5"/>
<evidence type="ECO:0000313" key="2">
    <source>
        <dbReference type="Proteomes" id="UP000554004"/>
    </source>
</evidence>
<comment type="caution">
    <text evidence="1">The sequence shown here is derived from an EMBL/GenBank/DDBJ whole genome shotgun (WGS) entry which is preliminary data.</text>
</comment>
<protein>
    <submittedName>
        <fullName evidence="1">Uncharacterized protein</fullName>
    </submittedName>
</protein>
<dbReference type="EMBL" id="JAAZAL010000086">
    <property type="protein sequence ID" value="NLE31092.1"/>
    <property type="molecule type" value="Genomic_DNA"/>
</dbReference>
<evidence type="ECO:0000313" key="1">
    <source>
        <dbReference type="EMBL" id="NLE31092.1"/>
    </source>
</evidence>
<reference evidence="1 2" key="1">
    <citation type="journal article" date="2020" name="Biotechnol. Biofuels">
        <title>New insights from the biogas microbiome by comprehensive genome-resolved metagenomics of nearly 1600 species originating from multiple anaerobic digesters.</title>
        <authorList>
            <person name="Campanaro S."/>
            <person name="Treu L."/>
            <person name="Rodriguez-R L.M."/>
            <person name="Kovalovszki A."/>
            <person name="Ziels R.M."/>
            <person name="Maus I."/>
            <person name="Zhu X."/>
            <person name="Kougias P.G."/>
            <person name="Basile A."/>
            <person name="Luo G."/>
            <person name="Schluter A."/>
            <person name="Konstantinidis K.T."/>
            <person name="Angelidaki I."/>
        </authorList>
    </citation>
    <scope>NUCLEOTIDE SEQUENCE [LARGE SCALE GENOMIC DNA]</scope>
    <source>
        <strain evidence="1">AS06rmzACSIP_421</strain>
    </source>
</reference>
<accession>A0A847ETQ5</accession>
<proteinExistence type="predicted"/>
<name>A0A847ETQ5_9BACT</name>
<feature type="non-terminal residue" evidence="1">
    <location>
        <position position="1"/>
    </location>
</feature>
<gene>
    <name evidence="1" type="ORF">GX618_02340</name>
</gene>
<organism evidence="1 2">
    <name type="scientific">Candidatus Dojkabacteria bacterium</name>
    <dbReference type="NCBI Taxonomy" id="2099670"/>
    <lineage>
        <taxon>Bacteria</taxon>
        <taxon>Candidatus Dojkabacteria</taxon>
    </lineage>
</organism>
<sequence>VLLYSKQNFSTINSNAELYTKPLSSKFDEEILNDVSERIKSGYAIQPESFFEMTIKEE</sequence>
<dbReference type="Proteomes" id="UP000554004">
    <property type="component" value="Unassembled WGS sequence"/>
</dbReference>